<feature type="compositionally biased region" description="Basic and acidic residues" evidence="1">
    <location>
        <begin position="60"/>
        <end position="76"/>
    </location>
</feature>
<feature type="compositionally biased region" description="Polar residues" evidence="1">
    <location>
        <begin position="244"/>
        <end position="253"/>
    </location>
</feature>
<feature type="region of interest" description="Disordered" evidence="1">
    <location>
        <begin position="14"/>
        <end position="76"/>
    </location>
</feature>
<gene>
    <name evidence="2" type="ORF">Pfra01_001463100</name>
</gene>
<sequence>MCVAASILQATDAGTVPKPRGLSPRRYLSSEEDYGHHPRRHDHLKKHRQHDKHSPHYRRRLEDIKSTESSDYKYGKDEDKYGKGDYGYPDYEHKGYGSYDDYDYKGYGGSYGYKGYGGYDDYGYKGYGGSYGYKSYGGDCDNYGKNYHDYGYGKNDHDYGYDKDVYGGYGYDYGYDYGYYPDYSYGGGYGYYPPYYSSYGGDNGYGYGFGYPSYGYGYGFGYPGFGFGYESTSASPDDVAGHQQAETVSSADVVSSPAEKDDKASPKNGNKTGGAHKPKDK</sequence>
<organism evidence="2 3">
    <name type="scientific">Phytophthora fragariaefolia</name>
    <dbReference type="NCBI Taxonomy" id="1490495"/>
    <lineage>
        <taxon>Eukaryota</taxon>
        <taxon>Sar</taxon>
        <taxon>Stramenopiles</taxon>
        <taxon>Oomycota</taxon>
        <taxon>Peronosporomycetes</taxon>
        <taxon>Peronosporales</taxon>
        <taxon>Peronosporaceae</taxon>
        <taxon>Phytophthora</taxon>
    </lineage>
</organism>
<dbReference type="PANTHER" id="PTHR35796">
    <property type="entry name" value="HYPOTHETICAL CYTOSOLIC PROTEIN"/>
    <property type="match status" value="1"/>
</dbReference>
<keyword evidence="3" id="KW-1185">Reference proteome</keyword>
<feature type="region of interest" description="Disordered" evidence="1">
    <location>
        <begin position="235"/>
        <end position="281"/>
    </location>
</feature>
<proteinExistence type="predicted"/>
<feature type="compositionally biased region" description="Basic residues" evidence="1">
    <location>
        <begin position="37"/>
        <end position="59"/>
    </location>
</feature>
<dbReference type="EMBL" id="BSXT01001529">
    <property type="protein sequence ID" value="GMF43356.1"/>
    <property type="molecule type" value="Genomic_DNA"/>
</dbReference>
<accession>A0A9W7CUR5</accession>
<dbReference type="AlphaFoldDB" id="A0A9W7CUR5"/>
<dbReference type="Proteomes" id="UP001165121">
    <property type="component" value="Unassembled WGS sequence"/>
</dbReference>
<protein>
    <submittedName>
        <fullName evidence="2">Unnamed protein product</fullName>
    </submittedName>
</protein>
<evidence type="ECO:0000313" key="2">
    <source>
        <dbReference type="EMBL" id="GMF43356.1"/>
    </source>
</evidence>
<reference evidence="2" key="1">
    <citation type="submission" date="2023-04" db="EMBL/GenBank/DDBJ databases">
        <title>Phytophthora fragariaefolia NBRC 109709.</title>
        <authorList>
            <person name="Ichikawa N."/>
            <person name="Sato H."/>
            <person name="Tonouchi N."/>
        </authorList>
    </citation>
    <scope>NUCLEOTIDE SEQUENCE</scope>
    <source>
        <strain evidence="2">NBRC 109709</strain>
    </source>
</reference>
<dbReference type="PANTHER" id="PTHR35796:SF3">
    <property type="entry name" value="BHLH DOMAIN-CONTAINING PROTEIN"/>
    <property type="match status" value="1"/>
</dbReference>
<evidence type="ECO:0000256" key="1">
    <source>
        <dbReference type="SAM" id="MobiDB-lite"/>
    </source>
</evidence>
<evidence type="ECO:0000313" key="3">
    <source>
        <dbReference type="Proteomes" id="UP001165121"/>
    </source>
</evidence>
<name>A0A9W7CUR5_9STRA</name>
<comment type="caution">
    <text evidence="2">The sequence shown here is derived from an EMBL/GenBank/DDBJ whole genome shotgun (WGS) entry which is preliminary data.</text>
</comment>